<dbReference type="AlphaFoldDB" id="A0A7Y2EBV1"/>
<proteinExistence type="predicted"/>
<feature type="transmembrane region" description="Helical" evidence="1">
    <location>
        <begin position="36"/>
        <end position="53"/>
    </location>
</feature>
<sequence length="236" mass="26101">MNLSGDIWVWVAAILTLAIMSYLYKDNPIYKFAEYLFVGVASGYYLSIYYANVMVPNLFTPVGDGVKALGGGVWTWDLWRLVALVLGLMLFSRLIPKFGWPSRWPMGLLVGAYSGLAIMGFAQGDLLAQLQDSLIPIIDKSALSAFGDASGMTNKFLAFLNVLSHPILIIGLLSTLYYFFFSQEHTGVSGKVAKVGIWFLMISFGASYGFTVMARVTLALDRLRFLFGDWLGLNIL</sequence>
<evidence type="ECO:0000256" key="1">
    <source>
        <dbReference type="SAM" id="Phobius"/>
    </source>
</evidence>
<evidence type="ECO:0000313" key="2">
    <source>
        <dbReference type="EMBL" id="NNF08232.1"/>
    </source>
</evidence>
<gene>
    <name evidence="2" type="ORF">HKN21_15825</name>
</gene>
<keyword evidence="1" id="KW-0812">Transmembrane</keyword>
<keyword evidence="1" id="KW-1133">Transmembrane helix</keyword>
<accession>A0A7Y2EBV1</accession>
<feature type="transmembrane region" description="Helical" evidence="1">
    <location>
        <begin position="73"/>
        <end position="92"/>
    </location>
</feature>
<feature type="transmembrane region" description="Helical" evidence="1">
    <location>
        <begin position="192"/>
        <end position="214"/>
    </location>
</feature>
<dbReference type="EMBL" id="JABDJR010000633">
    <property type="protein sequence ID" value="NNF08232.1"/>
    <property type="molecule type" value="Genomic_DNA"/>
</dbReference>
<protein>
    <submittedName>
        <fullName evidence="2">Uncharacterized protein</fullName>
    </submittedName>
</protein>
<feature type="transmembrane region" description="Helical" evidence="1">
    <location>
        <begin position="7"/>
        <end position="24"/>
    </location>
</feature>
<evidence type="ECO:0000313" key="3">
    <source>
        <dbReference type="Proteomes" id="UP000547674"/>
    </source>
</evidence>
<organism evidence="2 3">
    <name type="scientific">Eiseniibacteriota bacterium</name>
    <dbReference type="NCBI Taxonomy" id="2212470"/>
    <lineage>
        <taxon>Bacteria</taxon>
        <taxon>Candidatus Eiseniibacteriota</taxon>
    </lineage>
</organism>
<reference evidence="2 3" key="1">
    <citation type="submission" date="2020-03" db="EMBL/GenBank/DDBJ databases">
        <title>Metabolic flexibility allows generalist bacteria to become dominant in a frequently disturbed ecosystem.</title>
        <authorList>
            <person name="Chen Y.-J."/>
            <person name="Leung P.M."/>
            <person name="Bay S.K."/>
            <person name="Hugenholtz P."/>
            <person name="Kessler A.J."/>
            <person name="Shelley G."/>
            <person name="Waite D.W."/>
            <person name="Cook P.L."/>
            <person name="Greening C."/>
        </authorList>
    </citation>
    <scope>NUCLEOTIDE SEQUENCE [LARGE SCALE GENOMIC DNA]</scope>
    <source>
        <strain evidence="2">SS_bin_28</strain>
    </source>
</reference>
<keyword evidence="1" id="KW-0472">Membrane</keyword>
<feature type="transmembrane region" description="Helical" evidence="1">
    <location>
        <begin position="156"/>
        <end position="180"/>
    </location>
</feature>
<comment type="caution">
    <text evidence="2">The sequence shown here is derived from an EMBL/GenBank/DDBJ whole genome shotgun (WGS) entry which is preliminary data.</text>
</comment>
<name>A0A7Y2EBV1_UNCEI</name>
<dbReference type="Proteomes" id="UP000547674">
    <property type="component" value="Unassembled WGS sequence"/>
</dbReference>
<feature type="transmembrane region" description="Helical" evidence="1">
    <location>
        <begin position="104"/>
        <end position="122"/>
    </location>
</feature>